<evidence type="ECO:0000259" key="5">
    <source>
        <dbReference type="PROSITE" id="PS51078"/>
    </source>
</evidence>
<dbReference type="Proteomes" id="UP000241010">
    <property type="component" value="Unassembled WGS sequence"/>
</dbReference>
<keyword evidence="3" id="KW-0804">Transcription</keyword>
<dbReference type="PROSITE" id="PS51078">
    <property type="entry name" value="ICLR_ED"/>
    <property type="match status" value="1"/>
</dbReference>
<dbReference type="InterPro" id="IPR036388">
    <property type="entry name" value="WH-like_DNA-bd_sf"/>
</dbReference>
<keyword evidence="1" id="KW-0805">Transcription regulation</keyword>
<dbReference type="InterPro" id="IPR036390">
    <property type="entry name" value="WH_DNA-bd_sf"/>
</dbReference>
<dbReference type="GO" id="GO:0045892">
    <property type="term" value="P:negative regulation of DNA-templated transcription"/>
    <property type="evidence" value="ECO:0007669"/>
    <property type="project" value="TreeGrafter"/>
</dbReference>
<accession>A0A2T4JTQ5</accession>
<dbReference type="SMART" id="SM00346">
    <property type="entry name" value="HTH_ICLR"/>
    <property type="match status" value="1"/>
</dbReference>
<dbReference type="RefSeq" id="WP_107664488.1">
    <property type="nucleotide sequence ID" value="NZ_PZKG01000064.1"/>
</dbReference>
<dbReference type="Gene3D" id="3.30.450.40">
    <property type="match status" value="1"/>
</dbReference>
<organism evidence="6 7">
    <name type="scientific">Cereibacter changlensis JA139</name>
    <dbReference type="NCBI Taxonomy" id="1188249"/>
    <lineage>
        <taxon>Bacteria</taxon>
        <taxon>Pseudomonadati</taxon>
        <taxon>Pseudomonadota</taxon>
        <taxon>Alphaproteobacteria</taxon>
        <taxon>Rhodobacterales</taxon>
        <taxon>Paracoccaceae</taxon>
        <taxon>Cereibacter</taxon>
    </lineage>
</organism>
<dbReference type="PANTHER" id="PTHR30136">
    <property type="entry name" value="HELIX-TURN-HELIX TRANSCRIPTIONAL REGULATOR, ICLR FAMILY"/>
    <property type="match status" value="1"/>
</dbReference>
<dbReference type="Pfam" id="PF01614">
    <property type="entry name" value="IclR_C"/>
    <property type="match status" value="1"/>
</dbReference>
<evidence type="ECO:0000256" key="1">
    <source>
        <dbReference type="ARBA" id="ARBA00023015"/>
    </source>
</evidence>
<name>A0A2T4JTQ5_9RHOB</name>
<comment type="caution">
    <text evidence="6">The sequence shown here is derived from an EMBL/GenBank/DDBJ whole genome shotgun (WGS) entry which is preliminary data.</text>
</comment>
<keyword evidence="7" id="KW-1185">Reference proteome</keyword>
<evidence type="ECO:0000256" key="3">
    <source>
        <dbReference type="ARBA" id="ARBA00023163"/>
    </source>
</evidence>
<gene>
    <name evidence="6" type="ORF">C5F48_13815</name>
</gene>
<dbReference type="InterPro" id="IPR005471">
    <property type="entry name" value="Tscrpt_reg_IclR_N"/>
</dbReference>
<keyword evidence="2" id="KW-0238">DNA-binding</keyword>
<dbReference type="InterPro" id="IPR050707">
    <property type="entry name" value="HTH_MetabolicPath_Reg"/>
</dbReference>
<dbReference type="GO" id="GO:0003677">
    <property type="term" value="F:DNA binding"/>
    <property type="evidence" value="ECO:0007669"/>
    <property type="project" value="UniProtKB-KW"/>
</dbReference>
<dbReference type="EMBL" id="PZKG01000064">
    <property type="protein sequence ID" value="PTE21143.1"/>
    <property type="molecule type" value="Genomic_DNA"/>
</dbReference>
<evidence type="ECO:0000256" key="2">
    <source>
        <dbReference type="ARBA" id="ARBA00023125"/>
    </source>
</evidence>
<dbReference type="PANTHER" id="PTHR30136:SF24">
    <property type="entry name" value="HTH-TYPE TRANSCRIPTIONAL REPRESSOR ALLR"/>
    <property type="match status" value="1"/>
</dbReference>
<feature type="domain" description="HTH iclR-type" evidence="4">
    <location>
        <begin position="27"/>
        <end position="88"/>
    </location>
</feature>
<reference evidence="6 7" key="1">
    <citation type="submission" date="2018-03" db="EMBL/GenBank/DDBJ databases">
        <title>Cereibacter changlensis.</title>
        <authorList>
            <person name="Meyer T.E."/>
            <person name="Miller S."/>
            <person name="Lodha T."/>
            <person name="Gandham S."/>
            <person name="Chintalapati S."/>
            <person name="Chintalapati V.R."/>
        </authorList>
    </citation>
    <scope>NUCLEOTIDE SEQUENCE [LARGE SCALE GENOMIC DNA]</scope>
    <source>
        <strain evidence="6 7">JA139</strain>
    </source>
</reference>
<dbReference type="OrthoDB" id="9807558at2"/>
<dbReference type="Gene3D" id="1.10.10.10">
    <property type="entry name" value="Winged helix-like DNA-binding domain superfamily/Winged helix DNA-binding domain"/>
    <property type="match status" value="1"/>
</dbReference>
<evidence type="ECO:0000259" key="4">
    <source>
        <dbReference type="PROSITE" id="PS51077"/>
    </source>
</evidence>
<protein>
    <submittedName>
        <fullName evidence="6">IclR family transcriptional regulator</fullName>
    </submittedName>
</protein>
<dbReference type="InterPro" id="IPR014757">
    <property type="entry name" value="Tscrpt_reg_IclR_C"/>
</dbReference>
<dbReference type="GO" id="GO:0003700">
    <property type="term" value="F:DNA-binding transcription factor activity"/>
    <property type="evidence" value="ECO:0007669"/>
    <property type="project" value="TreeGrafter"/>
</dbReference>
<evidence type="ECO:0000313" key="6">
    <source>
        <dbReference type="EMBL" id="PTE21143.1"/>
    </source>
</evidence>
<dbReference type="Pfam" id="PF09339">
    <property type="entry name" value="HTH_IclR"/>
    <property type="match status" value="1"/>
</dbReference>
<dbReference type="InterPro" id="IPR029016">
    <property type="entry name" value="GAF-like_dom_sf"/>
</dbReference>
<proteinExistence type="predicted"/>
<dbReference type="SUPFAM" id="SSF55781">
    <property type="entry name" value="GAF domain-like"/>
    <property type="match status" value="1"/>
</dbReference>
<dbReference type="PROSITE" id="PS51077">
    <property type="entry name" value="HTH_ICLR"/>
    <property type="match status" value="1"/>
</dbReference>
<dbReference type="AlphaFoldDB" id="A0A2T4JTQ5"/>
<feature type="domain" description="IclR-ED" evidence="5">
    <location>
        <begin position="89"/>
        <end position="272"/>
    </location>
</feature>
<dbReference type="SUPFAM" id="SSF46785">
    <property type="entry name" value="Winged helix' DNA-binding domain"/>
    <property type="match status" value="1"/>
</dbReference>
<sequence>MADAAAVIRRQRGRPKAAEDKTEQNTVQSLDRAIGLLKLLAEAPGMTLSELAAASDQAAATVYRALVTLQGHGIVEIEEPGQLWHVGPGAFRIGSAFLRRSDVAERARGPMAELMQATGETVALAVETEAGVLYVAQVETRQPIRAFFPPGAQGPLHASAAGKALLAWSDEDRVRERLAQLGQPKFTSLTITSESTLLRELSRSRDKGFAVEDQEGAEGMRGVAAPIFDSAGAPVAALSVSGPAFRLSLTDLTRFGQAVRAAADRVTAATGGAVR</sequence>
<evidence type="ECO:0000313" key="7">
    <source>
        <dbReference type="Proteomes" id="UP000241010"/>
    </source>
</evidence>